<dbReference type="Gene3D" id="3.10.50.40">
    <property type="match status" value="1"/>
</dbReference>
<feature type="compositionally biased region" description="Polar residues" evidence="1">
    <location>
        <begin position="74"/>
        <end position="104"/>
    </location>
</feature>
<dbReference type="InterPro" id="IPR050245">
    <property type="entry name" value="PrsA_foldase"/>
</dbReference>
<reference evidence="3" key="1">
    <citation type="submission" date="2018-06" db="EMBL/GenBank/DDBJ databases">
        <authorList>
            <person name="Zhirakovskaya E."/>
        </authorList>
    </citation>
    <scope>NUCLEOTIDE SEQUENCE</scope>
</reference>
<dbReference type="SUPFAM" id="SSF109998">
    <property type="entry name" value="Triger factor/SurA peptide-binding domain-like"/>
    <property type="match status" value="1"/>
</dbReference>
<dbReference type="PANTHER" id="PTHR47245">
    <property type="entry name" value="PEPTIDYLPROLYL ISOMERASE"/>
    <property type="match status" value="1"/>
</dbReference>
<feature type="region of interest" description="Disordered" evidence="1">
    <location>
        <begin position="57"/>
        <end position="104"/>
    </location>
</feature>
<evidence type="ECO:0000313" key="3">
    <source>
        <dbReference type="EMBL" id="VAX42170.1"/>
    </source>
</evidence>
<dbReference type="Pfam" id="PF13145">
    <property type="entry name" value="Rotamase_2"/>
    <property type="match status" value="1"/>
</dbReference>
<dbReference type="PANTHER" id="PTHR47245:SF2">
    <property type="entry name" value="PEPTIDYL-PROLYL CIS-TRANS ISOMERASE HP_0175-RELATED"/>
    <property type="match status" value="1"/>
</dbReference>
<accession>A0A3B1E1E9</accession>
<evidence type="ECO:0000259" key="2">
    <source>
        <dbReference type="PROSITE" id="PS50198"/>
    </source>
</evidence>
<sequence length="415" mass="47622">MFYGIEETEPRRFESNPDEKLRMRRTDIFIIYISLSLFWVLGCDTLNTVKVDNPVVGPSPPRLTMDNEAPTGTEYVQNPLEQSKMEPSSSGIRPVSFSQNKSGSLDDVSPNQIVATVNGSPIFASDILERYGKQLMMAQQKMPPKQFQKARLQLIQRDLKPYIERKLLVLKLKSTLTKKQLEMIDEQLDKVFEKEIDRLQKELKAGSKLELAEKLKQQGTSLEQLREAFANQQLAMEYLRTKSKVKQKIGRPDLLHYYQDHIEEYSHTAKSRWQQITVSFAKHDGKQNALKHLNQAIKELRANKDFSSVAKKYSDGIEAARGGKWDWVQKGSLADEKLEKIIFESPVGTNSQVIVDEDSYTIVKVIERIEAGQKPFKGLQDEIKKNIEKQTRVSASKKLLKELQENSTIKTIFDK</sequence>
<dbReference type="Gene3D" id="1.10.4030.10">
    <property type="entry name" value="Porin chaperone SurA, peptide-binding domain"/>
    <property type="match status" value="1"/>
</dbReference>
<name>A0A3B1E1E9_9ZZZZ</name>
<evidence type="ECO:0000256" key="1">
    <source>
        <dbReference type="SAM" id="MobiDB-lite"/>
    </source>
</evidence>
<dbReference type="PROSITE" id="PS50198">
    <property type="entry name" value="PPIC_PPIASE_2"/>
    <property type="match status" value="1"/>
</dbReference>
<dbReference type="EMBL" id="UOGL01000629">
    <property type="protein sequence ID" value="VAX42170.1"/>
    <property type="molecule type" value="Genomic_DNA"/>
</dbReference>
<proteinExistence type="predicted"/>
<dbReference type="SUPFAM" id="SSF54534">
    <property type="entry name" value="FKBP-like"/>
    <property type="match status" value="1"/>
</dbReference>
<gene>
    <name evidence="3" type="ORF">MNBD_PLANCTO02-815</name>
</gene>
<dbReference type="InterPro" id="IPR046357">
    <property type="entry name" value="PPIase_dom_sf"/>
</dbReference>
<protein>
    <recommendedName>
        <fullName evidence="2">PpiC domain-containing protein</fullName>
    </recommendedName>
</protein>
<dbReference type="InterPro" id="IPR027304">
    <property type="entry name" value="Trigger_fact/SurA_dom_sf"/>
</dbReference>
<dbReference type="AlphaFoldDB" id="A0A3B1E1E9"/>
<organism evidence="3">
    <name type="scientific">hydrothermal vent metagenome</name>
    <dbReference type="NCBI Taxonomy" id="652676"/>
    <lineage>
        <taxon>unclassified sequences</taxon>
        <taxon>metagenomes</taxon>
        <taxon>ecological metagenomes</taxon>
    </lineage>
</organism>
<dbReference type="InterPro" id="IPR000297">
    <property type="entry name" value="PPIase_PpiC"/>
</dbReference>
<feature type="domain" description="PpiC" evidence="2">
    <location>
        <begin position="268"/>
        <end position="367"/>
    </location>
</feature>
<dbReference type="GO" id="GO:0003755">
    <property type="term" value="F:peptidyl-prolyl cis-trans isomerase activity"/>
    <property type="evidence" value="ECO:0007669"/>
    <property type="project" value="InterPro"/>
</dbReference>